<dbReference type="AlphaFoldDB" id="A0A1B9IF00"/>
<proteinExistence type="predicted"/>
<accession>A0A1B9IF00</accession>
<keyword evidence="3" id="KW-1185">Reference proteome</keyword>
<dbReference type="Proteomes" id="UP000092583">
    <property type="component" value="Unassembled WGS sequence"/>
</dbReference>
<protein>
    <submittedName>
        <fullName evidence="2">Uncharacterized protein</fullName>
    </submittedName>
</protein>
<reference evidence="2 3" key="1">
    <citation type="submission" date="2013-07" db="EMBL/GenBank/DDBJ databases">
        <title>The Genome Sequence of Kwoniella mangroviensis CBS10435.</title>
        <authorList>
            <consortium name="The Broad Institute Genome Sequencing Platform"/>
            <person name="Cuomo C."/>
            <person name="Litvintseva A."/>
            <person name="Chen Y."/>
            <person name="Heitman J."/>
            <person name="Sun S."/>
            <person name="Springer D."/>
            <person name="Dromer F."/>
            <person name="Young S.K."/>
            <person name="Zeng Q."/>
            <person name="Gargeya S."/>
            <person name="Fitzgerald M."/>
            <person name="Abouelleil A."/>
            <person name="Alvarado L."/>
            <person name="Berlin A.M."/>
            <person name="Chapman S.B."/>
            <person name="Dewar J."/>
            <person name="Goldberg J."/>
            <person name="Griggs A."/>
            <person name="Gujja S."/>
            <person name="Hansen M."/>
            <person name="Howarth C."/>
            <person name="Imamovic A."/>
            <person name="Larimer J."/>
            <person name="McCowan C."/>
            <person name="Murphy C."/>
            <person name="Pearson M."/>
            <person name="Priest M."/>
            <person name="Roberts A."/>
            <person name="Saif S."/>
            <person name="Shea T."/>
            <person name="Sykes S."/>
            <person name="Wortman J."/>
            <person name="Nusbaum C."/>
            <person name="Birren B."/>
        </authorList>
    </citation>
    <scope>NUCLEOTIDE SEQUENCE [LARGE SCALE GENOMIC DNA]</scope>
    <source>
        <strain evidence="2 3">CBS 10435</strain>
    </source>
</reference>
<dbReference type="EMBL" id="KI669471">
    <property type="protein sequence ID" value="OCF54123.1"/>
    <property type="molecule type" value="Genomic_DNA"/>
</dbReference>
<evidence type="ECO:0000256" key="1">
    <source>
        <dbReference type="SAM" id="MobiDB-lite"/>
    </source>
</evidence>
<gene>
    <name evidence="2" type="ORF">L486_08317</name>
</gene>
<feature type="region of interest" description="Disordered" evidence="1">
    <location>
        <begin position="30"/>
        <end position="63"/>
    </location>
</feature>
<organism evidence="2 3">
    <name type="scientific">Kwoniella mangroviensis CBS 10435</name>
    <dbReference type="NCBI Taxonomy" id="1331196"/>
    <lineage>
        <taxon>Eukaryota</taxon>
        <taxon>Fungi</taxon>
        <taxon>Dikarya</taxon>
        <taxon>Basidiomycota</taxon>
        <taxon>Agaricomycotina</taxon>
        <taxon>Tremellomycetes</taxon>
        <taxon>Tremellales</taxon>
        <taxon>Cryptococcaceae</taxon>
        <taxon>Kwoniella</taxon>
    </lineage>
</organism>
<name>A0A1B9IF00_9TREE</name>
<evidence type="ECO:0000313" key="2">
    <source>
        <dbReference type="EMBL" id="OCF54123.1"/>
    </source>
</evidence>
<dbReference type="OrthoDB" id="10594840at2759"/>
<reference evidence="3" key="2">
    <citation type="submission" date="2013-12" db="EMBL/GenBank/DDBJ databases">
        <title>Evolution of pathogenesis and genome organization in the Tremellales.</title>
        <authorList>
            <person name="Cuomo C."/>
            <person name="Litvintseva A."/>
            <person name="Heitman J."/>
            <person name="Chen Y."/>
            <person name="Sun S."/>
            <person name="Springer D."/>
            <person name="Dromer F."/>
            <person name="Young S."/>
            <person name="Zeng Q."/>
            <person name="Chapman S."/>
            <person name="Gujja S."/>
            <person name="Saif S."/>
            <person name="Birren B."/>
        </authorList>
    </citation>
    <scope>NUCLEOTIDE SEQUENCE [LARGE SCALE GENOMIC DNA]</scope>
    <source>
        <strain evidence="3">CBS 10435</strain>
    </source>
</reference>
<evidence type="ECO:0000313" key="3">
    <source>
        <dbReference type="Proteomes" id="UP000092583"/>
    </source>
</evidence>
<sequence length="369" mass="42350">MIGDMLNSRICHSNEPDEWEEALAEAMEQWEGLTEVGEDQRRNGLEYDGLGEEEGKGKGQEGGSLEDIIEAMLFSDYDLPQSRKRQSPQSARSARRNLRIETHDLPWILEDQQLIIQSPIKEEPEVLIESPKSTILNRARSLWSSLTSRFGTSDRLYVSSSSGPVVQNVCTRDLQQKSNPYTYRDYHYYLKKSTVDYSPLISTSPSSPIIQTPETPSGHIQSPLIIFTPTGKAQMRPRASTSLPLSLYEHDLHCDECELKAKLLAVKAHMEKMKRYNDQQSKKRDATLHRGRKYLSKDIDAIWGVRVDRNGFKFHPAFAEIYDEMESRGLTWEIQELQEVWDIHNSLMDDLETGEAHKDLELMPPVRNI</sequence>